<comment type="caution">
    <text evidence="1">The sequence shown here is derived from an EMBL/GenBank/DDBJ whole genome shotgun (WGS) entry which is preliminary data.</text>
</comment>
<organism evidence="1 2">
    <name type="scientific">Petrolisthes cinctipes</name>
    <name type="common">Flat porcelain crab</name>
    <dbReference type="NCBI Taxonomy" id="88211"/>
    <lineage>
        <taxon>Eukaryota</taxon>
        <taxon>Metazoa</taxon>
        <taxon>Ecdysozoa</taxon>
        <taxon>Arthropoda</taxon>
        <taxon>Crustacea</taxon>
        <taxon>Multicrustacea</taxon>
        <taxon>Malacostraca</taxon>
        <taxon>Eumalacostraca</taxon>
        <taxon>Eucarida</taxon>
        <taxon>Decapoda</taxon>
        <taxon>Pleocyemata</taxon>
        <taxon>Anomura</taxon>
        <taxon>Galatheoidea</taxon>
        <taxon>Porcellanidae</taxon>
        <taxon>Petrolisthes</taxon>
    </lineage>
</organism>
<gene>
    <name evidence="1" type="ORF">Pcinc_034119</name>
</gene>
<proteinExistence type="predicted"/>
<evidence type="ECO:0000313" key="2">
    <source>
        <dbReference type="Proteomes" id="UP001286313"/>
    </source>
</evidence>
<dbReference type="Proteomes" id="UP001286313">
    <property type="component" value="Unassembled WGS sequence"/>
</dbReference>
<feature type="non-terminal residue" evidence="1">
    <location>
        <position position="55"/>
    </location>
</feature>
<keyword evidence="2" id="KW-1185">Reference proteome</keyword>
<dbReference type="AlphaFoldDB" id="A0AAE1EQX4"/>
<evidence type="ECO:0000313" key="1">
    <source>
        <dbReference type="EMBL" id="KAK3859783.1"/>
    </source>
</evidence>
<protein>
    <submittedName>
        <fullName evidence="1">Uncharacterized protein</fullName>
    </submittedName>
</protein>
<name>A0AAE1EQX4_PETCI</name>
<reference evidence="1" key="1">
    <citation type="submission" date="2023-10" db="EMBL/GenBank/DDBJ databases">
        <title>Genome assemblies of two species of porcelain crab, Petrolisthes cinctipes and Petrolisthes manimaculis (Anomura: Porcellanidae).</title>
        <authorList>
            <person name="Angst P."/>
        </authorList>
    </citation>
    <scope>NUCLEOTIDE SEQUENCE</scope>
    <source>
        <strain evidence="1">PB745_01</strain>
        <tissue evidence="1">Gill</tissue>
    </source>
</reference>
<accession>A0AAE1EQX4</accession>
<dbReference type="EMBL" id="JAWQEG010004917">
    <property type="protein sequence ID" value="KAK3859783.1"/>
    <property type="molecule type" value="Genomic_DNA"/>
</dbReference>
<sequence>MCEREVSAEGESAINRWIFQSYMGEYEDEERVEMKGWLIKNGEYELRGVLSSEGR</sequence>